<dbReference type="GeneID" id="17036967"/>
<dbReference type="STRING" id="574566.I0YK87"/>
<dbReference type="KEGG" id="csl:COCSUDRAFT_20152"/>
<evidence type="ECO:0000259" key="2">
    <source>
        <dbReference type="Pfam" id="PF07910"/>
    </source>
</evidence>
<name>I0YK87_COCSC</name>
<dbReference type="PANTHER" id="PTHR48153">
    <property type="entry name" value="UFM1-SPECIFIC PROTEASE 2"/>
    <property type="match status" value="1"/>
</dbReference>
<sequence>EKAVLSTGPVHHFHAGQNDAGWGCGWNNIQMLSSHLLQCNEDLGTELFGGCGFTPDIPALQAWLACAWASGFDDEGAAQLGCQIQGTRKWVGTTEAAATLRQFGIRAHVVDFKDIDVLSFASQVLQDYDLCGKCYAMDCAKPTGPFAEILTPYDGSAAGSQKQVDHSPLLDWVWHYFIEEDAKGQKSQGEGNNKGNPVILSGKPPLYFQHEGHSRTIVGIEKAQDSGGQPPQVYLLILDPSLTTGALERALRQRKGWQRLIKRSMCMLQKREYQLLHCLNGLATGAELEELKIMRASQQFGF</sequence>
<feature type="domain" description="UFSP1/2/DUB catalytic" evidence="2">
    <location>
        <begin position="4"/>
        <end position="276"/>
    </location>
</feature>
<keyword evidence="4" id="KW-1185">Reference proteome</keyword>
<comment type="caution">
    <text evidence="3">The sequence shown here is derived from an EMBL/GenBank/DDBJ whole genome shotgun (WGS) entry which is preliminary data.</text>
</comment>
<keyword evidence="1" id="KW-0378">Hydrolase</keyword>
<dbReference type="OrthoDB" id="288987at2759"/>
<evidence type="ECO:0000313" key="3">
    <source>
        <dbReference type="EMBL" id="EIE18806.1"/>
    </source>
</evidence>
<dbReference type="Pfam" id="PF07910">
    <property type="entry name" value="Peptidase_C78"/>
    <property type="match status" value="1"/>
</dbReference>
<dbReference type="InterPro" id="IPR012462">
    <property type="entry name" value="UFSP1/2_DUB_cat"/>
</dbReference>
<dbReference type="Proteomes" id="UP000007264">
    <property type="component" value="Unassembled WGS sequence"/>
</dbReference>
<evidence type="ECO:0000256" key="1">
    <source>
        <dbReference type="ARBA" id="ARBA00022801"/>
    </source>
</evidence>
<gene>
    <name evidence="3" type="ORF">COCSUDRAFT_20152</name>
</gene>
<protein>
    <submittedName>
        <fullName evidence="3">DUF1671-domain-containing protein</fullName>
    </submittedName>
</protein>
<organism evidence="3 4">
    <name type="scientific">Coccomyxa subellipsoidea (strain C-169)</name>
    <name type="common">Green microalga</name>
    <dbReference type="NCBI Taxonomy" id="574566"/>
    <lineage>
        <taxon>Eukaryota</taxon>
        <taxon>Viridiplantae</taxon>
        <taxon>Chlorophyta</taxon>
        <taxon>core chlorophytes</taxon>
        <taxon>Trebouxiophyceae</taxon>
        <taxon>Trebouxiophyceae incertae sedis</taxon>
        <taxon>Coccomyxaceae</taxon>
        <taxon>Coccomyxa</taxon>
        <taxon>Coccomyxa subellipsoidea</taxon>
    </lineage>
</organism>
<dbReference type="RefSeq" id="XP_005643350.1">
    <property type="nucleotide sequence ID" value="XM_005643293.1"/>
</dbReference>
<dbReference type="EMBL" id="AGSI01000021">
    <property type="protein sequence ID" value="EIE18806.1"/>
    <property type="molecule type" value="Genomic_DNA"/>
</dbReference>
<dbReference type="AlphaFoldDB" id="I0YK87"/>
<reference evidence="3 4" key="1">
    <citation type="journal article" date="2012" name="Genome Biol.">
        <title>The genome of the polar eukaryotic microalga coccomyxa subellipsoidea reveals traits of cold adaptation.</title>
        <authorList>
            <person name="Blanc G."/>
            <person name="Agarkova I."/>
            <person name="Grimwood J."/>
            <person name="Kuo A."/>
            <person name="Brueggeman A."/>
            <person name="Dunigan D."/>
            <person name="Gurnon J."/>
            <person name="Ladunga I."/>
            <person name="Lindquist E."/>
            <person name="Lucas S."/>
            <person name="Pangilinan J."/>
            <person name="Proschold T."/>
            <person name="Salamov A."/>
            <person name="Schmutz J."/>
            <person name="Weeks D."/>
            <person name="Yamada T."/>
            <person name="Claverie J.M."/>
            <person name="Grigoriev I."/>
            <person name="Van Etten J."/>
            <person name="Lomsadze A."/>
            <person name="Borodovsky M."/>
        </authorList>
    </citation>
    <scope>NUCLEOTIDE SEQUENCE [LARGE SCALE GENOMIC DNA]</scope>
    <source>
        <strain evidence="3 4">C-169</strain>
    </source>
</reference>
<evidence type="ECO:0000313" key="4">
    <source>
        <dbReference type="Proteomes" id="UP000007264"/>
    </source>
</evidence>
<dbReference type="Gene3D" id="3.90.70.130">
    <property type="match status" value="2"/>
</dbReference>
<proteinExistence type="predicted"/>
<dbReference type="eggNOG" id="KOG4696">
    <property type="taxonomic scope" value="Eukaryota"/>
</dbReference>
<dbReference type="GO" id="GO:0019783">
    <property type="term" value="F:ubiquitin-like protein peptidase activity"/>
    <property type="evidence" value="ECO:0007669"/>
    <property type="project" value="UniProtKB-ARBA"/>
</dbReference>
<feature type="non-terminal residue" evidence="3">
    <location>
        <position position="1"/>
    </location>
</feature>
<accession>I0YK87</accession>
<dbReference type="PANTHER" id="PTHR48153:SF4">
    <property type="entry name" value="UBIQUITIN CARBOXYL-TERMINAL HYDROLASE MUG105"/>
    <property type="match status" value="1"/>
</dbReference>